<dbReference type="PROSITE" id="PS00197">
    <property type="entry name" value="2FE2S_FER_1"/>
    <property type="match status" value="1"/>
</dbReference>
<evidence type="ECO:0000256" key="5">
    <source>
        <dbReference type="ARBA" id="ARBA00023004"/>
    </source>
</evidence>
<evidence type="ECO:0000259" key="11">
    <source>
        <dbReference type="Pfam" id="PF01799"/>
    </source>
</evidence>
<dbReference type="InterPro" id="IPR036010">
    <property type="entry name" value="2Fe-2S_ferredoxin-like_sf"/>
</dbReference>
<dbReference type="Gene3D" id="3.10.20.30">
    <property type="match status" value="1"/>
</dbReference>
<proteinExistence type="predicted"/>
<dbReference type="InterPro" id="IPR002888">
    <property type="entry name" value="2Fe-2S-bd"/>
</dbReference>
<dbReference type="SUPFAM" id="SSF56176">
    <property type="entry name" value="FAD-binding/transporter-associated domain-like"/>
    <property type="match status" value="1"/>
</dbReference>
<keyword evidence="3" id="KW-0479">Metal-binding</keyword>
<dbReference type="OrthoDB" id="551481at2759"/>
<dbReference type="Gene3D" id="3.30.365.10">
    <property type="entry name" value="Aldehyde oxidase/xanthine dehydrogenase, molybdopterin binding domain"/>
    <property type="match status" value="2"/>
</dbReference>
<evidence type="ECO:0000313" key="14">
    <source>
        <dbReference type="EMBL" id="PNH05754.1"/>
    </source>
</evidence>
<dbReference type="EMBL" id="PGGS01000281">
    <property type="protein sequence ID" value="PNH05754.1"/>
    <property type="molecule type" value="Genomic_DNA"/>
</dbReference>
<protein>
    <submittedName>
        <fullName evidence="14">Indole-3-acetaldehyde oxidase</fullName>
    </submittedName>
</protein>
<evidence type="ECO:0000256" key="3">
    <source>
        <dbReference type="ARBA" id="ARBA00022723"/>
    </source>
</evidence>
<evidence type="ECO:0000256" key="1">
    <source>
        <dbReference type="ARBA" id="ARBA00022505"/>
    </source>
</evidence>
<dbReference type="GO" id="GO:0016491">
    <property type="term" value="F:oxidoreductase activity"/>
    <property type="evidence" value="ECO:0007669"/>
    <property type="project" value="UniProtKB-KW"/>
</dbReference>
<dbReference type="SUPFAM" id="SSF56003">
    <property type="entry name" value="Molybdenum cofactor-binding domain"/>
    <property type="match status" value="2"/>
</dbReference>
<feature type="compositionally biased region" description="Low complexity" evidence="8">
    <location>
        <begin position="520"/>
        <end position="529"/>
    </location>
</feature>
<dbReference type="SUPFAM" id="SSF47741">
    <property type="entry name" value="CO dehydrogenase ISP C-domain like"/>
    <property type="match status" value="1"/>
</dbReference>
<dbReference type="SUPFAM" id="SSF54292">
    <property type="entry name" value="2Fe-2S ferredoxin-like"/>
    <property type="match status" value="1"/>
</dbReference>
<keyword evidence="1" id="KW-0500">Molybdenum</keyword>
<dbReference type="GO" id="GO:0050660">
    <property type="term" value="F:flavin adenine dinucleotide binding"/>
    <property type="evidence" value="ECO:0007669"/>
    <property type="project" value="InterPro"/>
</dbReference>
<dbReference type="InterPro" id="IPR006058">
    <property type="entry name" value="2Fe2S_fd_BS"/>
</dbReference>
<accession>A0A2J7ZZQ5</accession>
<keyword evidence="6" id="KW-0411">Iron-sulfur</keyword>
<keyword evidence="2" id="KW-0001">2Fe-2S</keyword>
<feature type="domain" description="2Fe-2S ferredoxin-type" evidence="9">
    <location>
        <begin position="18"/>
        <end position="57"/>
    </location>
</feature>
<comment type="cofactor">
    <cofactor evidence="7">
        <name>[2Fe-2S] cluster</name>
        <dbReference type="ChEBI" id="CHEBI:190135"/>
    </cofactor>
</comment>
<organism evidence="14 15">
    <name type="scientific">Tetrabaena socialis</name>
    <dbReference type="NCBI Taxonomy" id="47790"/>
    <lineage>
        <taxon>Eukaryota</taxon>
        <taxon>Viridiplantae</taxon>
        <taxon>Chlorophyta</taxon>
        <taxon>core chlorophytes</taxon>
        <taxon>Chlorophyceae</taxon>
        <taxon>CS clade</taxon>
        <taxon>Chlamydomonadales</taxon>
        <taxon>Tetrabaenaceae</taxon>
        <taxon>Tetrabaena</taxon>
    </lineage>
</organism>
<evidence type="ECO:0000256" key="4">
    <source>
        <dbReference type="ARBA" id="ARBA00023002"/>
    </source>
</evidence>
<feature type="compositionally biased region" description="Basic and acidic residues" evidence="8">
    <location>
        <begin position="309"/>
        <end position="319"/>
    </location>
</feature>
<evidence type="ECO:0000259" key="10">
    <source>
        <dbReference type="Pfam" id="PF00941"/>
    </source>
</evidence>
<evidence type="ECO:0000313" key="15">
    <source>
        <dbReference type="Proteomes" id="UP000236333"/>
    </source>
</evidence>
<dbReference type="PANTHER" id="PTHR11908:SF132">
    <property type="entry name" value="ALDEHYDE OXIDASE 1-RELATED"/>
    <property type="match status" value="1"/>
</dbReference>
<dbReference type="GO" id="GO:0051537">
    <property type="term" value="F:2 iron, 2 sulfur cluster binding"/>
    <property type="evidence" value="ECO:0007669"/>
    <property type="project" value="UniProtKB-KW"/>
</dbReference>
<gene>
    <name evidence="14" type="ORF">TSOC_007961</name>
</gene>
<dbReference type="Pfam" id="PF01799">
    <property type="entry name" value="Fer2_2"/>
    <property type="match status" value="1"/>
</dbReference>
<dbReference type="Gene3D" id="3.30.465.10">
    <property type="match status" value="1"/>
</dbReference>
<keyword evidence="4" id="KW-0560">Oxidoreductase</keyword>
<dbReference type="AlphaFoldDB" id="A0A2J7ZZQ5"/>
<reference evidence="14 15" key="1">
    <citation type="journal article" date="2017" name="Mol. Biol. Evol.">
        <title>The 4-celled Tetrabaena socialis nuclear genome reveals the essential components for genetic control of cell number at the origin of multicellularity in the volvocine lineage.</title>
        <authorList>
            <person name="Featherston J."/>
            <person name="Arakaki Y."/>
            <person name="Hanschen E.R."/>
            <person name="Ferris P.J."/>
            <person name="Michod R.E."/>
            <person name="Olson B.J.S.C."/>
            <person name="Nozaki H."/>
            <person name="Durand P.M."/>
        </authorList>
    </citation>
    <scope>NUCLEOTIDE SEQUENCE [LARGE SCALE GENOMIC DNA]</scope>
    <source>
        <strain evidence="14 15">NIES-571</strain>
    </source>
</reference>
<dbReference type="InterPro" id="IPR012675">
    <property type="entry name" value="Beta-grasp_dom_sf"/>
</dbReference>
<evidence type="ECO:0000256" key="6">
    <source>
        <dbReference type="ARBA" id="ARBA00023014"/>
    </source>
</evidence>
<dbReference type="InterPro" id="IPR016169">
    <property type="entry name" value="FAD-bd_PCMH_sub2"/>
</dbReference>
<feature type="domain" description="Molybdopterin dehydrogenase FAD-binding" evidence="10">
    <location>
        <begin position="210"/>
        <end position="306"/>
    </location>
</feature>
<evidence type="ECO:0000259" key="9">
    <source>
        <dbReference type="Pfam" id="PF00111"/>
    </source>
</evidence>
<evidence type="ECO:0000256" key="7">
    <source>
        <dbReference type="ARBA" id="ARBA00034078"/>
    </source>
</evidence>
<feature type="domain" description="Aldehyde oxidase/xanthine dehydrogenase second molybdopterin binding" evidence="13">
    <location>
        <begin position="356"/>
        <end position="446"/>
    </location>
</feature>
<dbReference type="PANTHER" id="PTHR11908">
    <property type="entry name" value="XANTHINE DEHYDROGENASE"/>
    <property type="match status" value="1"/>
</dbReference>
<dbReference type="Pfam" id="PF00941">
    <property type="entry name" value="FAD_binding_5"/>
    <property type="match status" value="1"/>
</dbReference>
<dbReference type="InterPro" id="IPR008274">
    <property type="entry name" value="AldOxase/xan_DH_MoCoBD1"/>
</dbReference>
<keyword evidence="5" id="KW-0408">Iron</keyword>
<dbReference type="InterPro" id="IPR046867">
    <property type="entry name" value="AldOxase/xan_DH_MoCoBD2"/>
</dbReference>
<dbReference type="Pfam" id="PF00111">
    <property type="entry name" value="Fer2"/>
    <property type="match status" value="1"/>
</dbReference>
<evidence type="ECO:0000259" key="12">
    <source>
        <dbReference type="Pfam" id="PF02738"/>
    </source>
</evidence>
<evidence type="ECO:0000256" key="8">
    <source>
        <dbReference type="SAM" id="MobiDB-lite"/>
    </source>
</evidence>
<comment type="caution">
    <text evidence="14">The sequence shown here is derived from an EMBL/GenBank/DDBJ whole genome shotgun (WGS) entry which is preliminary data.</text>
</comment>
<dbReference type="InterPro" id="IPR002346">
    <property type="entry name" value="Mopterin_DH_FAD-bd"/>
</dbReference>
<evidence type="ECO:0000256" key="2">
    <source>
        <dbReference type="ARBA" id="ARBA00022714"/>
    </source>
</evidence>
<dbReference type="Gene3D" id="1.10.150.120">
    <property type="entry name" value="[2Fe-2S]-binding domain"/>
    <property type="match status" value="1"/>
</dbReference>
<dbReference type="InterPro" id="IPR036884">
    <property type="entry name" value="2Fe-2S-bd_dom_sf"/>
</dbReference>
<dbReference type="InterPro" id="IPR001041">
    <property type="entry name" value="2Fe-2S_ferredoxin-type"/>
</dbReference>
<dbReference type="Proteomes" id="UP000236333">
    <property type="component" value="Unassembled WGS sequence"/>
</dbReference>
<name>A0A2J7ZZQ5_9CHLO</name>
<keyword evidence="15" id="KW-1185">Reference proteome</keyword>
<evidence type="ECO:0000259" key="13">
    <source>
        <dbReference type="Pfam" id="PF20256"/>
    </source>
</evidence>
<dbReference type="GO" id="GO:0005506">
    <property type="term" value="F:iron ion binding"/>
    <property type="evidence" value="ECO:0007669"/>
    <property type="project" value="InterPro"/>
</dbReference>
<dbReference type="Pfam" id="PF02738">
    <property type="entry name" value="MoCoBD_1"/>
    <property type="match status" value="1"/>
</dbReference>
<feature type="region of interest" description="Disordered" evidence="8">
    <location>
        <begin position="507"/>
        <end position="530"/>
    </location>
</feature>
<sequence length="595" mass="60733">MGNVPFATFLKTCTRFKSVKVACGEGGCGACTVAVVEEGQEGAAPHLRTINSCLAPAYALRGRSVLTAEGLPPADGGGGHSLVAERLTEFHASQCGYCTPGFTVACHAAAANAAAAATAAGAGGAGCPGGLLSGGGGGCDEALRQALDGNLCRCTGYRPIVAACRVPELHRLEVVPDAGANGSPANANGAVHGNSASLVNGNGHAGSDEPAALHIGAAVTLEQLAARLDGLAAAEAGADAADASGLKAAKAAKAGGVRQWAAETSSHLRRIAGRHVRNSATVGGNLVLAAERGLPSDVATLLGAAANRATRESEARGRPVQEGQAAGRTGQAKSAGLHHIKCLLLICLPQKHAVPKLAGSEDYGWQELVAAVQGGMGPTAPLSAFAWAGQADLPETDAADAPGPLDAEYMVFGVAAALVEVDVLTGERRVLRADIFFDLGRPVNPACPARPPAPRVEVGMARCNLPPRTAVRGPGEIQGIMIIEQILEHVAAQLGVEPEELRAANFTADPRDDQPEADTEAANGEGAAPAEEKLPATVCFPLGKKIPARLYTVPLLWRRLRQEVGWTQLKAEVDAFNAANPWVKRGLAMLPAKPL</sequence>
<dbReference type="InterPro" id="IPR037165">
    <property type="entry name" value="AldOxase/xan_DH_Mopterin-bd_sf"/>
</dbReference>
<feature type="region of interest" description="Disordered" evidence="8">
    <location>
        <begin position="308"/>
        <end position="331"/>
    </location>
</feature>
<dbReference type="Pfam" id="PF20256">
    <property type="entry name" value="MoCoBD_2"/>
    <property type="match status" value="1"/>
</dbReference>
<dbReference type="InterPro" id="IPR016208">
    <property type="entry name" value="Ald_Oxase/xanthine_DH-like"/>
</dbReference>
<feature type="domain" description="Aldehyde oxidase/xanthine dehydrogenase first molybdopterin binding" evidence="12">
    <location>
        <begin position="452"/>
        <end position="506"/>
    </location>
</feature>
<dbReference type="InterPro" id="IPR036318">
    <property type="entry name" value="FAD-bd_PCMH-like_sf"/>
</dbReference>
<feature type="domain" description="[2Fe-2S]-binding" evidence="11">
    <location>
        <begin position="67"/>
        <end position="165"/>
    </location>
</feature>